<keyword evidence="1" id="KW-0732">Signal</keyword>
<accession>A0ABV8AQ01</accession>
<name>A0ABV8AQ01_9BACT</name>
<evidence type="ECO:0000259" key="2">
    <source>
        <dbReference type="Pfam" id="PF07715"/>
    </source>
</evidence>
<organism evidence="3 4">
    <name type="scientific">Algoriphagus namhaensis</name>
    <dbReference type="NCBI Taxonomy" id="915353"/>
    <lineage>
        <taxon>Bacteria</taxon>
        <taxon>Pseudomonadati</taxon>
        <taxon>Bacteroidota</taxon>
        <taxon>Cytophagia</taxon>
        <taxon>Cytophagales</taxon>
        <taxon>Cyclobacteriaceae</taxon>
        <taxon>Algoriphagus</taxon>
    </lineage>
</organism>
<dbReference type="InterPro" id="IPR012910">
    <property type="entry name" value="Plug_dom"/>
</dbReference>
<evidence type="ECO:0000256" key="1">
    <source>
        <dbReference type="SAM" id="SignalP"/>
    </source>
</evidence>
<dbReference type="SUPFAM" id="SSF49464">
    <property type="entry name" value="Carboxypeptidase regulatory domain-like"/>
    <property type="match status" value="1"/>
</dbReference>
<reference evidence="4" key="1">
    <citation type="journal article" date="2019" name="Int. J. Syst. Evol. Microbiol.">
        <title>The Global Catalogue of Microorganisms (GCM) 10K type strain sequencing project: providing services to taxonomists for standard genome sequencing and annotation.</title>
        <authorList>
            <consortium name="The Broad Institute Genomics Platform"/>
            <consortium name="The Broad Institute Genome Sequencing Center for Infectious Disease"/>
            <person name="Wu L."/>
            <person name="Ma J."/>
        </authorList>
    </citation>
    <scope>NUCLEOTIDE SEQUENCE [LARGE SCALE GENOMIC DNA]</scope>
    <source>
        <strain evidence="4">CCUG 60523</strain>
    </source>
</reference>
<dbReference type="InterPro" id="IPR008969">
    <property type="entry name" value="CarboxyPept-like_regulatory"/>
</dbReference>
<proteinExistence type="predicted"/>
<evidence type="ECO:0000313" key="3">
    <source>
        <dbReference type="EMBL" id="MFC3879045.1"/>
    </source>
</evidence>
<evidence type="ECO:0000313" key="4">
    <source>
        <dbReference type="Proteomes" id="UP001595805"/>
    </source>
</evidence>
<gene>
    <name evidence="3" type="ORF">ACFOSV_02600</name>
</gene>
<feature type="domain" description="TonB-dependent receptor plug" evidence="2">
    <location>
        <begin position="664"/>
        <end position="754"/>
    </location>
</feature>
<dbReference type="Pfam" id="PF13715">
    <property type="entry name" value="CarbopepD_reg_2"/>
    <property type="match status" value="1"/>
</dbReference>
<dbReference type="InterPro" id="IPR037066">
    <property type="entry name" value="Plug_dom_sf"/>
</dbReference>
<dbReference type="Gene3D" id="2.60.40.1120">
    <property type="entry name" value="Carboxypeptidase-like, regulatory domain"/>
    <property type="match status" value="1"/>
</dbReference>
<sequence>MVKAFLTAFFYLGFCFSFCLAQESIFSGKIIDSVTGDYISGAHVFIPNTSYQTYSDSTGTFILPDLPLGYWKLKAFASGFEMKELELRLTKSTENMDISLEPKTSFAPIQKSISGKKLEKTVALFIASFLGIEDPKNSPHISLVNPEALIFENKGKEIQVSSEEAVYFQNSETGYLVTTYFEPFILEKQNFKPVADYVYFELDPNSKEDREAIRTKQLRLFENSAEYQMIRLLSGETEAFTPAPQPKVFYGDQPGEYKLTFNQPTSTTLPNGQQVSFSYTGEELALKSNGAPVFPDQLKIDGEIEPNSPIFYLPSNFEGEKILRLKNLEKTAEGLQERIYVHTDRGYYWPNESILFKAYVRYGNVAFMDDLSKVLHVELLDESGYQILHRVFRIENGLATGFLTQEKPLTRGNYILKAYTAWSTNYGDDGAFHQPIQILDWDDFPPQTVLESESTGVSFFSNKQSYGPNEKVVLNIMAQNDQGKPIISNLSVAVLDLNQTQPFWEPQGISEALALQKPSLDLESFANESEFGITLEGMVYDLDQRPIGSDVELLINGLEEKIELKTGPDGRFILPDRQFEGEFEIAMKATSRVGRTSKSLEIQPFGVDITLPRFDYPKPVIASNNFLSKEEIASGLGMDEILMEEAIIESTRENKVGPMPYGTPTNVVDPSTLQLNGDTQQFLFLLSSQIPGMTVRGTPPSVSFRGGEPLVLINGVPAAQAGTPVINVLSRINVFTIERVEVVRGLVTTLGDQGRNGVISIITKTGPAYDEAIIANMNSFQSFKFEGFPSAEELKDQIDAANRPGQIQRPVLYWNPNLVTKESNLSERIEFMTGKVAGPMWIEIRGISEFGEPIYGRFLINGN</sequence>
<dbReference type="RefSeq" id="WP_377903095.1">
    <property type="nucleotide sequence ID" value="NZ_JBHRZS010000003.1"/>
</dbReference>
<dbReference type="Pfam" id="PF07715">
    <property type="entry name" value="Plug"/>
    <property type="match status" value="1"/>
</dbReference>
<dbReference type="Proteomes" id="UP001595805">
    <property type="component" value="Unassembled WGS sequence"/>
</dbReference>
<feature type="chain" id="PRO_5045141194" evidence="1">
    <location>
        <begin position="22"/>
        <end position="863"/>
    </location>
</feature>
<dbReference type="SUPFAM" id="SSF56935">
    <property type="entry name" value="Porins"/>
    <property type="match status" value="1"/>
</dbReference>
<feature type="signal peptide" evidence="1">
    <location>
        <begin position="1"/>
        <end position="21"/>
    </location>
</feature>
<dbReference type="Gene3D" id="2.170.130.10">
    <property type="entry name" value="TonB-dependent receptor, plug domain"/>
    <property type="match status" value="1"/>
</dbReference>
<keyword evidence="4" id="KW-1185">Reference proteome</keyword>
<comment type="caution">
    <text evidence="3">The sequence shown here is derived from an EMBL/GenBank/DDBJ whole genome shotgun (WGS) entry which is preliminary data.</text>
</comment>
<dbReference type="EMBL" id="JBHRZS010000003">
    <property type="protein sequence ID" value="MFC3879045.1"/>
    <property type="molecule type" value="Genomic_DNA"/>
</dbReference>
<protein>
    <submittedName>
        <fullName evidence="3">Carboxypeptidase regulatory-like domain-containing protein</fullName>
    </submittedName>
</protein>